<dbReference type="OrthoDB" id="71291at2"/>
<sequence>MLRGVPDLDALETLLCAPEIPDAATVQALWSDLSPEQQEDAAALALQQGHPRLALSWSASPWVRFPALLRLGEAQQARALLAQLSDSARRAVLEARASAQLREPQALTLAQAARSQARREGDAAALIAAATLLSELELAGGALMTALRSLAEGLKVAELTGAAADPHLLAVLAHVQARVGSPAKARQTAERALGRSLPRSPARVLALLALGRGDEARQEAQGGELAAVWWGWLEHLTE</sequence>
<accession>Q9RUD4</accession>
<dbReference type="EnsemblBacteria" id="AAF11027">
    <property type="protein sequence ID" value="AAF11027"/>
    <property type="gene ID" value="DR_1454"/>
</dbReference>
<evidence type="ECO:0000313" key="1">
    <source>
        <dbReference type="EMBL" id="AAF11027.1"/>
    </source>
</evidence>
<dbReference type="KEGG" id="dra:DR_1454"/>
<dbReference type="Proteomes" id="UP000002524">
    <property type="component" value="Chromosome 1"/>
</dbReference>
<dbReference type="HOGENOM" id="CLU_097087_0_0_0"/>
<dbReference type="PIR" id="H75392">
    <property type="entry name" value="H75392"/>
</dbReference>
<dbReference type="PATRIC" id="fig|243230.17.peg.1652"/>
<dbReference type="AlphaFoldDB" id="Q9RUD4"/>
<gene>
    <name evidence="1" type="ordered locus">DR_1454</name>
</gene>
<name>Q9RUD4_DEIRA</name>
<dbReference type="EMBL" id="AE000513">
    <property type="protein sequence ID" value="AAF11027.1"/>
    <property type="molecule type" value="Genomic_DNA"/>
</dbReference>
<organism evidence="1 2">
    <name type="scientific">Deinococcus radiodurans (strain ATCC 13939 / DSM 20539 / JCM 16871 / CCUG 27074 / LMG 4051 / NBRC 15346 / NCIMB 9279 / VKM B-1422 / R1)</name>
    <dbReference type="NCBI Taxonomy" id="243230"/>
    <lineage>
        <taxon>Bacteria</taxon>
        <taxon>Thermotogati</taxon>
        <taxon>Deinococcota</taxon>
        <taxon>Deinococci</taxon>
        <taxon>Deinococcales</taxon>
        <taxon>Deinococcaceae</taxon>
        <taxon>Deinococcus</taxon>
    </lineage>
</organism>
<keyword evidence="2" id="KW-1185">Reference proteome</keyword>
<proteinExistence type="predicted"/>
<dbReference type="STRING" id="243230.DR_1454"/>
<reference evidence="1 2" key="1">
    <citation type="journal article" date="1999" name="Science">
        <title>Genome sequence of the radioresistant bacterium Deinococcus radiodurans R1.</title>
        <authorList>
            <person name="White O."/>
            <person name="Eisen J.A."/>
            <person name="Heidelberg J.F."/>
            <person name="Hickey E.K."/>
            <person name="Peterson J.D."/>
            <person name="Dodson R.J."/>
            <person name="Haft D.H."/>
            <person name="Gwinn M.L."/>
            <person name="Nelson W.C."/>
            <person name="Richardson D.L."/>
            <person name="Moffat K.S."/>
            <person name="Qin H."/>
            <person name="Jiang L."/>
            <person name="Pamphile W."/>
            <person name="Crosby M."/>
            <person name="Shen M."/>
            <person name="Vamathevan J.J."/>
            <person name="Lam P."/>
            <person name="McDonald L."/>
            <person name="Utterback T."/>
            <person name="Zalewski C."/>
            <person name="Makarova K.S."/>
            <person name="Aravind L."/>
            <person name="Daly M.J."/>
            <person name="Minton K.W."/>
            <person name="Fleischmann R.D."/>
            <person name="Ketchum K.A."/>
            <person name="Nelson K.E."/>
            <person name="Salzberg S."/>
            <person name="Smith H.O."/>
            <person name="Venter J.C."/>
            <person name="Fraser C.M."/>
        </authorList>
    </citation>
    <scope>NUCLEOTIDE SEQUENCE [LARGE SCALE GENOMIC DNA]</scope>
    <source>
        <strain evidence="2">ATCC 13939 / DSM 20539 / JCM 16871 / LMG 4051 / NBRC 15346 / NCIMB 9279 / R1 / VKM B-1422</strain>
    </source>
</reference>
<protein>
    <submittedName>
        <fullName evidence="1">Uncharacterized protein</fullName>
    </submittedName>
</protein>
<dbReference type="PaxDb" id="243230-DR_1454"/>
<evidence type="ECO:0000313" key="2">
    <source>
        <dbReference type="Proteomes" id="UP000002524"/>
    </source>
</evidence>
<dbReference type="InParanoid" id="Q9RUD4"/>